<reference evidence="2" key="3">
    <citation type="submission" date="2015-04" db="UniProtKB">
        <authorList>
            <consortium name="EnsemblPlants"/>
        </authorList>
    </citation>
    <scope>IDENTIFICATION</scope>
</reference>
<dbReference type="EnsemblPlants" id="LPERR04G14720.1">
    <property type="protein sequence ID" value="LPERR04G14720.1"/>
    <property type="gene ID" value="LPERR04G14720"/>
</dbReference>
<evidence type="ECO:0000313" key="2">
    <source>
        <dbReference type="EnsemblPlants" id="LPERR04G14720.1"/>
    </source>
</evidence>
<feature type="transmembrane region" description="Helical" evidence="1">
    <location>
        <begin position="33"/>
        <end position="54"/>
    </location>
</feature>
<reference evidence="2 3" key="1">
    <citation type="submission" date="2012-08" db="EMBL/GenBank/DDBJ databases">
        <title>Oryza genome evolution.</title>
        <authorList>
            <person name="Wing R.A."/>
        </authorList>
    </citation>
    <scope>NUCLEOTIDE SEQUENCE</scope>
</reference>
<organism evidence="2 3">
    <name type="scientific">Leersia perrieri</name>
    <dbReference type="NCBI Taxonomy" id="77586"/>
    <lineage>
        <taxon>Eukaryota</taxon>
        <taxon>Viridiplantae</taxon>
        <taxon>Streptophyta</taxon>
        <taxon>Embryophyta</taxon>
        <taxon>Tracheophyta</taxon>
        <taxon>Spermatophyta</taxon>
        <taxon>Magnoliopsida</taxon>
        <taxon>Liliopsida</taxon>
        <taxon>Poales</taxon>
        <taxon>Poaceae</taxon>
        <taxon>BOP clade</taxon>
        <taxon>Oryzoideae</taxon>
        <taxon>Oryzeae</taxon>
        <taxon>Oryzinae</taxon>
        <taxon>Leersia</taxon>
    </lineage>
</organism>
<dbReference type="AlphaFoldDB" id="A0A0D9W6Z1"/>
<dbReference type="eggNOG" id="ENOG502R6S6">
    <property type="taxonomic scope" value="Eukaryota"/>
</dbReference>
<evidence type="ECO:0000256" key="1">
    <source>
        <dbReference type="SAM" id="Phobius"/>
    </source>
</evidence>
<dbReference type="PANTHER" id="PTHR33994">
    <property type="entry name" value="OS04G0515000 PROTEIN"/>
    <property type="match status" value="1"/>
</dbReference>
<proteinExistence type="predicted"/>
<dbReference type="Proteomes" id="UP000032180">
    <property type="component" value="Chromosome 4"/>
</dbReference>
<keyword evidence="3" id="KW-1185">Reference proteome</keyword>
<keyword evidence="1" id="KW-0472">Membrane</keyword>
<name>A0A0D9W6Z1_9ORYZ</name>
<keyword evidence="1" id="KW-0812">Transmembrane</keyword>
<evidence type="ECO:0008006" key="4">
    <source>
        <dbReference type="Google" id="ProtNLM"/>
    </source>
</evidence>
<sequence>MAKPRSPAMGASRRRDYEDEVSLYGFLEPLTDLGVALGLTAVLLMCTHLGLWVVDIRNHTAAARGAEYSLAVTDFAGLSSYRELSSPVIGLALSVRVPAAAKAEVCVGGHAVAAAVSYGDAFLGKGSVPRLCVEPGQEGAVAVTAWGVDVTVPWFLRKRMMQEQKKGEAELDVAVPIRGGEVLVCKAKIGGGMSPCTLEEASDDYFLHWK</sequence>
<dbReference type="PANTHER" id="PTHR33994:SF10">
    <property type="entry name" value="OS04G0508700 PROTEIN"/>
    <property type="match status" value="1"/>
</dbReference>
<reference evidence="3" key="2">
    <citation type="submission" date="2013-12" db="EMBL/GenBank/DDBJ databases">
        <authorList>
            <person name="Yu Y."/>
            <person name="Lee S."/>
            <person name="de Baynast K."/>
            <person name="Wissotski M."/>
            <person name="Liu L."/>
            <person name="Talag J."/>
            <person name="Goicoechea J."/>
            <person name="Angelova A."/>
            <person name="Jetty R."/>
            <person name="Kudrna D."/>
            <person name="Golser W."/>
            <person name="Rivera L."/>
            <person name="Zhang J."/>
            <person name="Wing R."/>
        </authorList>
    </citation>
    <scope>NUCLEOTIDE SEQUENCE</scope>
</reference>
<keyword evidence="1" id="KW-1133">Transmembrane helix</keyword>
<dbReference type="Gramene" id="LPERR04G14720.1">
    <property type="protein sequence ID" value="LPERR04G14720.1"/>
    <property type="gene ID" value="LPERR04G14720"/>
</dbReference>
<protein>
    <recommendedName>
        <fullName evidence="4">Late embryogenesis abundant protein LEA-2 subgroup domain-containing protein</fullName>
    </recommendedName>
</protein>
<dbReference type="HOGENOM" id="CLU_095845_0_1_1"/>
<evidence type="ECO:0000313" key="3">
    <source>
        <dbReference type="Proteomes" id="UP000032180"/>
    </source>
</evidence>
<accession>A0A0D9W6Z1</accession>